<proteinExistence type="inferred from homology"/>
<feature type="region of interest" description="Disordered" evidence="2">
    <location>
        <begin position="218"/>
        <end position="238"/>
    </location>
</feature>
<comment type="similarity">
    <text evidence="1">Belongs to the Rv1128c/1148c/1588c/1702c/1945/3466 family.</text>
</comment>
<dbReference type="Pfam" id="PF01844">
    <property type="entry name" value="HNH"/>
    <property type="match status" value="1"/>
</dbReference>
<organism evidence="5 6">
    <name type="scientific">Brachybacterium endophyticum</name>
    <dbReference type="NCBI Taxonomy" id="2182385"/>
    <lineage>
        <taxon>Bacteria</taxon>
        <taxon>Bacillati</taxon>
        <taxon>Actinomycetota</taxon>
        <taxon>Actinomycetes</taxon>
        <taxon>Micrococcales</taxon>
        <taxon>Dermabacteraceae</taxon>
        <taxon>Brachybacterium</taxon>
    </lineage>
</organism>
<dbReference type="CDD" id="cd00085">
    <property type="entry name" value="HNHc"/>
    <property type="match status" value="1"/>
</dbReference>
<evidence type="ECO:0000313" key="6">
    <source>
        <dbReference type="Proteomes" id="UP000245590"/>
    </source>
</evidence>
<evidence type="ECO:0000256" key="2">
    <source>
        <dbReference type="SAM" id="MobiDB-lite"/>
    </source>
</evidence>
<accession>A0A2U2RP94</accession>
<feature type="domain" description="HNH" evidence="3">
    <location>
        <begin position="401"/>
        <end position="447"/>
    </location>
</feature>
<feature type="region of interest" description="Disordered" evidence="2">
    <location>
        <begin position="449"/>
        <end position="472"/>
    </location>
</feature>
<feature type="region of interest" description="Disordered" evidence="2">
    <location>
        <begin position="500"/>
        <end position="527"/>
    </location>
</feature>
<feature type="region of interest" description="Disordered" evidence="2">
    <location>
        <begin position="39"/>
        <end position="62"/>
    </location>
</feature>
<dbReference type="InterPro" id="IPR003870">
    <property type="entry name" value="DUF222"/>
</dbReference>
<evidence type="ECO:0000256" key="1">
    <source>
        <dbReference type="ARBA" id="ARBA00023450"/>
    </source>
</evidence>
<reference evidence="5 6" key="1">
    <citation type="submission" date="2018-05" db="EMBL/GenBank/DDBJ databases">
        <title>Brachybacterium sp. M1HQ-2T, whole genome shotgun sequence.</title>
        <authorList>
            <person name="Tuo L."/>
        </authorList>
    </citation>
    <scope>NUCLEOTIDE SEQUENCE [LARGE SCALE GENOMIC DNA]</scope>
    <source>
        <strain evidence="5 6">M1HQ-2</strain>
    </source>
</reference>
<feature type="compositionally biased region" description="Low complexity" evidence="2">
    <location>
        <begin position="8"/>
        <end position="24"/>
    </location>
</feature>
<keyword evidence="5" id="KW-0378">Hydrolase</keyword>
<evidence type="ECO:0000259" key="4">
    <source>
        <dbReference type="Pfam" id="PF02720"/>
    </source>
</evidence>
<sequence length="527" mass="57387">MSSDRETVAPNVPGASPSVPASPAAAAATAAAAAAAAAAARRAHRGPAPRVPLSRENAPRRACGPDAEIELNAQLQGIWDLTVEESKASATRMRALAPLWADRDHASAPVHAGEVEDAEAAVVLRCTISAAYAQVRDAHEALTLFPRLFARLEAGDLPVEWLRRVLRRTRDLPVEDRREIDRVMAGWEFGVTPETFRRLLGELVCLFTSRLETSPLEQAERRRHVSTPAVGDDGSASVTITGPIPEITAFMHRLDACAETLQRAQRHALDQDGVEIPFDDGTVRERGRAMSKGSLRYEALRHGELNTDGHPVPAPRFTILVTVPALTLMGRSDAPATLEDIHPIPADMARELAAGEKDWMRVLTDPAAGTYLPLPPERYQPTPAMQMHLRLRGPECAVPGCTRPSCRSAEADHIEEFDHQHPEAGGSTSLENLHLLCWSHHQIKTSRAIDPDRLRAAEGGAGPPGSTRWSLREDMRLTRQDETDLLTPSLAGELHNAWQRHLTPVRTAPPDPGSTAQEDHSEAPPPF</sequence>
<dbReference type="InterPro" id="IPR002711">
    <property type="entry name" value="HNH"/>
</dbReference>
<dbReference type="InterPro" id="IPR003615">
    <property type="entry name" value="HNH_nuc"/>
</dbReference>
<protein>
    <submittedName>
        <fullName evidence="5">HNH endonuclease</fullName>
    </submittedName>
</protein>
<dbReference type="RefSeq" id="WP_109274563.1">
    <property type="nucleotide sequence ID" value="NZ_QFKX01000001.1"/>
</dbReference>
<dbReference type="GO" id="GO:0003676">
    <property type="term" value="F:nucleic acid binding"/>
    <property type="evidence" value="ECO:0007669"/>
    <property type="project" value="InterPro"/>
</dbReference>
<evidence type="ECO:0000259" key="3">
    <source>
        <dbReference type="Pfam" id="PF01844"/>
    </source>
</evidence>
<feature type="domain" description="DUF222" evidence="4">
    <location>
        <begin position="83"/>
        <end position="392"/>
    </location>
</feature>
<dbReference type="EMBL" id="QFKX01000001">
    <property type="protein sequence ID" value="PWH07676.1"/>
    <property type="molecule type" value="Genomic_DNA"/>
</dbReference>
<gene>
    <name evidence="5" type="ORF">DEO23_03370</name>
</gene>
<dbReference type="GO" id="GO:0004519">
    <property type="term" value="F:endonuclease activity"/>
    <property type="evidence" value="ECO:0007669"/>
    <property type="project" value="UniProtKB-KW"/>
</dbReference>
<dbReference type="OrthoDB" id="3261064at2"/>
<feature type="region of interest" description="Disordered" evidence="2">
    <location>
        <begin position="1"/>
        <end position="24"/>
    </location>
</feature>
<keyword evidence="5" id="KW-0540">Nuclease</keyword>
<dbReference type="Pfam" id="PF02720">
    <property type="entry name" value="DUF222"/>
    <property type="match status" value="1"/>
</dbReference>
<feature type="compositionally biased region" description="Basic and acidic residues" evidence="2">
    <location>
        <begin position="517"/>
        <end position="527"/>
    </location>
</feature>
<evidence type="ECO:0000313" key="5">
    <source>
        <dbReference type="EMBL" id="PWH07676.1"/>
    </source>
</evidence>
<comment type="caution">
    <text evidence="5">The sequence shown here is derived from an EMBL/GenBank/DDBJ whole genome shotgun (WGS) entry which is preliminary data.</text>
</comment>
<dbReference type="GO" id="GO:0008270">
    <property type="term" value="F:zinc ion binding"/>
    <property type="evidence" value="ECO:0007669"/>
    <property type="project" value="InterPro"/>
</dbReference>
<dbReference type="AlphaFoldDB" id="A0A2U2RP94"/>
<dbReference type="Proteomes" id="UP000245590">
    <property type="component" value="Unassembled WGS sequence"/>
</dbReference>
<keyword evidence="6" id="KW-1185">Reference proteome</keyword>
<name>A0A2U2RP94_9MICO</name>
<keyword evidence="5" id="KW-0255">Endonuclease</keyword>